<evidence type="ECO:0000256" key="1">
    <source>
        <dbReference type="SAM" id="MobiDB-lite"/>
    </source>
</evidence>
<sequence>MRRIVIALAGTVTALVMLFSWPSSTHRSVSSSAGGTSGTGTTGGTGSGTTGTATSGSTAGTTTHDGAVASTRWGDVQVRITVANGKVTASEAIAYPNGNGHDQQINAYAIPILNQEAVAAQSAKISLVSGATVTSGGYVQSLQSALDKAGI</sequence>
<accession>A0A1J5R3R5</accession>
<dbReference type="AlphaFoldDB" id="A0A1J5R3R5"/>
<dbReference type="GO" id="GO:0016020">
    <property type="term" value="C:membrane"/>
    <property type="evidence" value="ECO:0007669"/>
    <property type="project" value="InterPro"/>
</dbReference>
<proteinExistence type="predicted"/>
<evidence type="ECO:0000313" key="3">
    <source>
        <dbReference type="EMBL" id="OIQ82797.1"/>
    </source>
</evidence>
<reference evidence="3" key="1">
    <citation type="submission" date="2016-10" db="EMBL/GenBank/DDBJ databases">
        <title>Sequence of Gallionella enrichment culture.</title>
        <authorList>
            <person name="Poehlein A."/>
            <person name="Muehling M."/>
            <person name="Daniel R."/>
        </authorList>
    </citation>
    <scope>NUCLEOTIDE SEQUENCE</scope>
</reference>
<dbReference type="GO" id="GO:0010181">
    <property type="term" value="F:FMN binding"/>
    <property type="evidence" value="ECO:0007669"/>
    <property type="project" value="InterPro"/>
</dbReference>
<feature type="compositionally biased region" description="Low complexity" evidence="1">
    <location>
        <begin position="50"/>
        <end position="63"/>
    </location>
</feature>
<evidence type="ECO:0000259" key="2">
    <source>
        <dbReference type="SMART" id="SM00900"/>
    </source>
</evidence>
<dbReference type="InterPro" id="IPR007329">
    <property type="entry name" value="FMN-bd"/>
</dbReference>
<feature type="compositionally biased region" description="Gly residues" evidence="1">
    <location>
        <begin position="35"/>
        <end position="49"/>
    </location>
</feature>
<name>A0A1J5R3R5_9ZZZZ</name>
<protein>
    <submittedName>
        <fullName evidence="3">FMN-binding domain protein</fullName>
    </submittedName>
</protein>
<feature type="region of interest" description="Disordered" evidence="1">
    <location>
        <begin position="26"/>
        <end position="68"/>
    </location>
</feature>
<dbReference type="Pfam" id="PF04205">
    <property type="entry name" value="FMN_bind"/>
    <property type="match status" value="1"/>
</dbReference>
<comment type="caution">
    <text evidence="3">The sequence shown here is derived from an EMBL/GenBank/DDBJ whole genome shotgun (WGS) entry which is preliminary data.</text>
</comment>
<dbReference type="Gene3D" id="3.90.1010.20">
    <property type="match status" value="1"/>
</dbReference>
<gene>
    <name evidence="3" type="ORF">GALL_354160</name>
</gene>
<feature type="domain" description="FMN-binding" evidence="2">
    <location>
        <begin position="71"/>
        <end position="149"/>
    </location>
</feature>
<dbReference type="EMBL" id="MLJW01000766">
    <property type="protein sequence ID" value="OIQ82797.1"/>
    <property type="molecule type" value="Genomic_DNA"/>
</dbReference>
<organism evidence="3">
    <name type="scientific">mine drainage metagenome</name>
    <dbReference type="NCBI Taxonomy" id="410659"/>
    <lineage>
        <taxon>unclassified sequences</taxon>
        <taxon>metagenomes</taxon>
        <taxon>ecological metagenomes</taxon>
    </lineage>
</organism>
<dbReference type="SMART" id="SM00900">
    <property type="entry name" value="FMN_bind"/>
    <property type="match status" value="1"/>
</dbReference>